<feature type="transmembrane region" description="Helical" evidence="9">
    <location>
        <begin position="360"/>
        <end position="378"/>
    </location>
</feature>
<dbReference type="InterPro" id="IPR011701">
    <property type="entry name" value="MFS"/>
</dbReference>
<dbReference type="AlphaFoldDB" id="E3J495"/>
<sequence length="513" mass="52799">MTASLDTDGLVAAGDLPSGGLAPDPAAAGLDGARGRTPLVIKLLVGATFTVILNETIMTNAVPRLMVDFDISPRAAQWLSTVFMLTLAALIPVTGWFLQRVTTRRAYGVAMATFCVGTVIGAVAPVYPVLLVGRVVQAAGTAVMMPLLMTTLMTVVPERDRGRVMGTVTMAMSCAPALGPAVSGVILQLGSWRLIFVFMLPIAAVVGLGGLRLLENIGETQATPVSWISVVLAAAGFGGFLFGLSEAGALNSVYVGLIIVGGLALVAAFVGKQLRLQRVGSPLLDLRTLNHRTFSVSLLLLAAVDMAFLGSMFLLPLYLQDTRHLSSLETGLLVMPGGLAMGALGPPVGRLYDRYGARPLVIPGAACSVVALGTLSQLGAHTPYLLLLAAHIVLMASLAAVMTPVFSVGLGDLPTDLYAHGSSLFGTIMQVSGAIGTALLVVISQSRESHLVHAGVASAEATVGGLRWAFAGGAVCAIATTLLGLLLPRTTGRTTDPDATEASSEAELDLALG</sequence>
<evidence type="ECO:0000313" key="12">
    <source>
        <dbReference type="Proteomes" id="UP000002484"/>
    </source>
</evidence>
<evidence type="ECO:0000256" key="7">
    <source>
        <dbReference type="ARBA" id="ARBA00023136"/>
    </source>
</evidence>
<feature type="transmembrane region" description="Helical" evidence="9">
    <location>
        <begin position="226"/>
        <end position="245"/>
    </location>
</feature>
<dbReference type="RefSeq" id="WP_013426132.1">
    <property type="nucleotide sequence ID" value="NC_014666.1"/>
</dbReference>
<dbReference type="Proteomes" id="UP000002484">
    <property type="component" value="Chromosome"/>
</dbReference>
<dbReference type="NCBIfam" id="TIGR00711">
    <property type="entry name" value="efflux_EmrB"/>
    <property type="match status" value="1"/>
</dbReference>
<gene>
    <name evidence="11" type="ordered locus">FraEuI1c_5025</name>
</gene>
<dbReference type="GO" id="GO:0005886">
    <property type="term" value="C:plasma membrane"/>
    <property type="evidence" value="ECO:0007669"/>
    <property type="project" value="UniProtKB-SubCell"/>
</dbReference>
<feature type="transmembrane region" description="Helical" evidence="9">
    <location>
        <begin position="110"/>
        <end position="130"/>
    </location>
</feature>
<dbReference type="EMBL" id="CP002299">
    <property type="protein sequence ID" value="ADP83014.1"/>
    <property type="molecule type" value="Genomic_DNA"/>
</dbReference>
<evidence type="ECO:0000256" key="4">
    <source>
        <dbReference type="ARBA" id="ARBA00022475"/>
    </source>
</evidence>
<dbReference type="PROSITE" id="PS50850">
    <property type="entry name" value="MFS"/>
    <property type="match status" value="1"/>
</dbReference>
<feature type="transmembrane region" description="Helical" evidence="9">
    <location>
        <begin position="384"/>
        <end position="411"/>
    </location>
</feature>
<evidence type="ECO:0000256" key="1">
    <source>
        <dbReference type="ARBA" id="ARBA00004651"/>
    </source>
</evidence>
<dbReference type="Gene3D" id="1.20.1250.20">
    <property type="entry name" value="MFS general substrate transporter like domains"/>
    <property type="match status" value="1"/>
</dbReference>
<dbReference type="GO" id="GO:0022857">
    <property type="term" value="F:transmembrane transporter activity"/>
    <property type="evidence" value="ECO:0007669"/>
    <property type="project" value="InterPro"/>
</dbReference>
<dbReference type="CDD" id="cd17503">
    <property type="entry name" value="MFS_LmrB_MDR_like"/>
    <property type="match status" value="1"/>
</dbReference>
<keyword evidence="4" id="KW-1003">Cell membrane</keyword>
<feature type="transmembrane region" description="Helical" evidence="9">
    <location>
        <begin position="136"/>
        <end position="156"/>
    </location>
</feature>
<evidence type="ECO:0000256" key="5">
    <source>
        <dbReference type="ARBA" id="ARBA00022692"/>
    </source>
</evidence>
<feature type="transmembrane region" description="Helical" evidence="9">
    <location>
        <begin position="465"/>
        <end position="487"/>
    </location>
</feature>
<dbReference type="STRING" id="298654.FraEuI1c_5025"/>
<dbReference type="PRINTS" id="PR01036">
    <property type="entry name" value="TCRTETB"/>
</dbReference>
<evidence type="ECO:0000256" key="3">
    <source>
        <dbReference type="ARBA" id="ARBA00022448"/>
    </source>
</evidence>
<feature type="transmembrane region" description="Helical" evidence="9">
    <location>
        <begin position="331"/>
        <end position="348"/>
    </location>
</feature>
<keyword evidence="3" id="KW-0813">Transport</keyword>
<feature type="domain" description="Major facilitator superfamily (MFS) profile" evidence="10">
    <location>
        <begin position="40"/>
        <end position="491"/>
    </location>
</feature>
<feature type="transmembrane region" description="Helical" evidence="9">
    <location>
        <begin position="168"/>
        <end position="189"/>
    </location>
</feature>
<dbReference type="InterPro" id="IPR004638">
    <property type="entry name" value="EmrB-like"/>
</dbReference>
<dbReference type="InParanoid" id="E3J495"/>
<feature type="transmembrane region" description="Helical" evidence="9">
    <location>
        <begin position="292"/>
        <end position="319"/>
    </location>
</feature>
<dbReference type="Gene3D" id="1.20.1720.10">
    <property type="entry name" value="Multidrug resistance protein D"/>
    <property type="match status" value="1"/>
</dbReference>
<feature type="transmembrane region" description="Helical" evidence="9">
    <location>
        <begin position="39"/>
        <end position="58"/>
    </location>
</feature>
<dbReference type="KEGG" id="fri:FraEuI1c_5025"/>
<proteinExistence type="inferred from homology"/>
<evidence type="ECO:0000256" key="6">
    <source>
        <dbReference type="ARBA" id="ARBA00022989"/>
    </source>
</evidence>
<dbReference type="PANTHER" id="PTHR42718">
    <property type="entry name" value="MAJOR FACILITATOR SUPERFAMILY MULTIDRUG TRANSPORTER MFSC"/>
    <property type="match status" value="1"/>
</dbReference>
<feature type="compositionally biased region" description="Acidic residues" evidence="8">
    <location>
        <begin position="504"/>
        <end position="513"/>
    </location>
</feature>
<keyword evidence="5 9" id="KW-0812">Transmembrane</keyword>
<evidence type="ECO:0000313" key="11">
    <source>
        <dbReference type="EMBL" id="ADP83014.1"/>
    </source>
</evidence>
<name>E3J495_PSEI1</name>
<feature type="transmembrane region" description="Helical" evidence="9">
    <location>
        <begin position="195"/>
        <end position="214"/>
    </location>
</feature>
<keyword evidence="7 9" id="KW-0472">Membrane</keyword>
<dbReference type="PANTHER" id="PTHR42718:SF9">
    <property type="entry name" value="MAJOR FACILITATOR SUPERFAMILY MULTIDRUG TRANSPORTER MFSC"/>
    <property type="match status" value="1"/>
</dbReference>
<dbReference type="eggNOG" id="COG2814">
    <property type="taxonomic scope" value="Bacteria"/>
</dbReference>
<reference evidence="11 12" key="1">
    <citation type="submission" date="2010-10" db="EMBL/GenBank/DDBJ databases">
        <title>Complete sequence of Frankia sp. EuI1c.</title>
        <authorList>
            <consortium name="US DOE Joint Genome Institute"/>
            <person name="Lucas S."/>
            <person name="Copeland A."/>
            <person name="Lapidus A."/>
            <person name="Cheng J.-F."/>
            <person name="Bruce D."/>
            <person name="Goodwin L."/>
            <person name="Pitluck S."/>
            <person name="Chertkov O."/>
            <person name="Detter J.C."/>
            <person name="Han C."/>
            <person name="Tapia R."/>
            <person name="Land M."/>
            <person name="Hauser L."/>
            <person name="Jeffries C."/>
            <person name="Kyrpides N."/>
            <person name="Ivanova N."/>
            <person name="Mikhailova N."/>
            <person name="Beauchemin N."/>
            <person name="Sen A."/>
            <person name="Sur S.A."/>
            <person name="Gtari M."/>
            <person name="Wall L."/>
            <person name="Tisa L."/>
            <person name="Woyke T."/>
        </authorList>
    </citation>
    <scope>NUCLEOTIDE SEQUENCE [LARGE SCALE GENOMIC DNA]</scope>
    <source>
        <strain evidence="12">DSM 45817 / CECT 9037 / EuI1c</strain>
    </source>
</reference>
<keyword evidence="6 9" id="KW-1133">Transmembrane helix</keyword>
<evidence type="ECO:0000256" key="8">
    <source>
        <dbReference type="SAM" id="MobiDB-lite"/>
    </source>
</evidence>
<comment type="subcellular location">
    <subcellularLocation>
        <location evidence="1">Cell membrane</location>
        <topology evidence="1">Multi-pass membrane protein</topology>
    </subcellularLocation>
</comment>
<dbReference type="InterPro" id="IPR036259">
    <property type="entry name" value="MFS_trans_sf"/>
</dbReference>
<dbReference type="Pfam" id="PF07690">
    <property type="entry name" value="MFS_1"/>
    <property type="match status" value="1"/>
</dbReference>
<dbReference type="InterPro" id="IPR020846">
    <property type="entry name" value="MFS_dom"/>
</dbReference>
<feature type="region of interest" description="Disordered" evidence="8">
    <location>
        <begin position="493"/>
        <end position="513"/>
    </location>
</feature>
<accession>E3J495</accession>
<keyword evidence="12" id="KW-1185">Reference proteome</keyword>
<dbReference type="SUPFAM" id="SSF103473">
    <property type="entry name" value="MFS general substrate transporter"/>
    <property type="match status" value="1"/>
</dbReference>
<feature type="transmembrane region" description="Helical" evidence="9">
    <location>
        <begin position="78"/>
        <end position="98"/>
    </location>
</feature>
<comment type="similarity">
    <text evidence="2">Belongs to the major facilitator superfamily. EmrB family.</text>
</comment>
<evidence type="ECO:0000259" key="10">
    <source>
        <dbReference type="PROSITE" id="PS50850"/>
    </source>
</evidence>
<dbReference type="HOGENOM" id="CLU_000960_28_0_11"/>
<protein>
    <submittedName>
        <fullName evidence="11">Drug resistance transporter, EmrB/QacA subfamily</fullName>
    </submittedName>
</protein>
<evidence type="ECO:0000256" key="9">
    <source>
        <dbReference type="SAM" id="Phobius"/>
    </source>
</evidence>
<evidence type="ECO:0000256" key="2">
    <source>
        <dbReference type="ARBA" id="ARBA00008537"/>
    </source>
</evidence>
<organism evidence="11 12">
    <name type="scientific">Pseudofrankia inefficax (strain DSM 45817 / CECT 9037 / DDB 130130 / EuI1c)</name>
    <name type="common">Frankia inefficax</name>
    <dbReference type="NCBI Taxonomy" id="298654"/>
    <lineage>
        <taxon>Bacteria</taxon>
        <taxon>Bacillati</taxon>
        <taxon>Actinomycetota</taxon>
        <taxon>Actinomycetes</taxon>
        <taxon>Frankiales</taxon>
        <taxon>Frankiaceae</taxon>
        <taxon>Pseudofrankia</taxon>
    </lineage>
</organism>
<feature type="transmembrane region" description="Helical" evidence="9">
    <location>
        <begin position="251"/>
        <end position="271"/>
    </location>
</feature>
<feature type="transmembrane region" description="Helical" evidence="9">
    <location>
        <begin position="423"/>
        <end position="445"/>
    </location>
</feature>